<evidence type="ECO:0000259" key="1">
    <source>
        <dbReference type="Pfam" id="PF03795"/>
    </source>
</evidence>
<dbReference type="InterPro" id="IPR005545">
    <property type="entry name" value="YCII"/>
</dbReference>
<dbReference type="Gene3D" id="3.30.70.1060">
    <property type="entry name" value="Dimeric alpha+beta barrel"/>
    <property type="match status" value="1"/>
</dbReference>
<comment type="caution">
    <text evidence="2">The sequence shown here is derived from an EMBL/GenBank/DDBJ whole genome shotgun (WGS) entry which is preliminary data.</text>
</comment>
<gene>
    <name evidence="2" type="ORF">GM51_9620</name>
</gene>
<dbReference type="InterPro" id="IPR011008">
    <property type="entry name" value="Dimeric_a/b-barrel"/>
</dbReference>
<dbReference type="Pfam" id="PF03795">
    <property type="entry name" value="YCII"/>
    <property type="match status" value="1"/>
</dbReference>
<proteinExistence type="predicted"/>
<protein>
    <submittedName>
        <fullName evidence="2">YCII-like protein</fullName>
    </submittedName>
</protein>
<organism evidence="2">
    <name type="scientific">freshwater metagenome</name>
    <dbReference type="NCBI Taxonomy" id="449393"/>
    <lineage>
        <taxon>unclassified sequences</taxon>
        <taxon>metagenomes</taxon>
        <taxon>ecological metagenomes</taxon>
    </lineage>
</organism>
<name>A0A094Q6Q9_9ZZZZ</name>
<sequence>MRFLLSVIDSASRTGSSEEMAAIDIFNEKLQKNGHWIFACGVDSPKSAKLVDNRAGAGLTHNGSFIDSDEFQSGFWIINAASHDEAMALAHEGSKACNRKVEVRPLLG</sequence>
<evidence type="ECO:0000313" key="2">
    <source>
        <dbReference type="EMBL" id="KGA17799.1"/>
    </source>
</evidence>
<feature type="domain" description="YCII-related" evidence="1">
    <location>
        <begin position="9"/>
        <end position="104"/>
    </location>
</feature>
<accession>A0A094Q6Q9</accession>
<dbReference type="AlphaFoldDB" id="A0A094Q6Q9"/>
<dbReference type="SUPFAM" id="SSF54909">
    <property type="entry name" value="Dimeric alpha+beta barrel"/>
    <property type="match status" value="1"/>
</dbReference>
<dbReference type="EMBL" id="JNSL01000054">
    <property type="protein sequence ID" value="KGA17799.1"/>
    <property type="molecule type" value="Genomic_DNA"/>
</dbReference>
<reference evidence="2" key="1">
    <citation type="submission" date="2014-06" db="EMBL/GenBank/DDBJ databases">
        <title>Key roles for freshwater Actinobacteria revealed by deep metagenomic sequencing.</title>
        <authorList>
            <person name="Ghai R."/>
            <person name="Mizuno C.M."/>
            <person name="Picazo A."/>
            <person name="Camacho A."/>
            <person name="Rodriguez-Valera F."/>
        </authorList>
    </citation>
    <scope>NUCLEOTIDE SEQUENCE</scope>
</reference>